<feature type="compositionally biased region" description="Low complexity" evidence="1">
    <location>
        <begin position="138"/>
        <end position="150"/>
    </location>
</feature>
<evidence type="ECO:0000256" key="1">
    <source>
        <dbReference type="SAM" id="MobiDB-lite"/>
    </source>
</evidence>
<feature type="domain" description="ZPR1 jelly-roll" evidence="2">
    <location>
        <begin position="396"/>
        <end position="486"/>
    </location>
</feature>
<gene>
    <name evidence="3" type="ORF">PGLA1383_LOCUS2396</name>
</gene>
<evidence type="ECO:0000313" key="4">
    <source>
        <dbReference type="Proteomes" id="UP000654075"/>
    </source>
</evidence>
<accession>A0A813D4R6</accession>
<organism evidence="3 4">
    <name type="scientific">Polarella glacialis</name>
    <name type="common">Dinoflagellate</name>
    <dbReference type="NCBI Taxonomy" id="89957"/>
    <lineage>
        <taxon>Eukaryota</taxon>
        <taxon>Sar</taxon>
        <taxon>Alveolata</taxon>
        <taxon>Dinophyceae</taxon>
        <taxon>Suessiales</taxon>
        <taxon>Suessiaceae</taxon>
        <taxon>Polarella</taxon>
    </lineage>
</organism>
<dbReference type="Gene3D" id="2.60.120.1040">
    <property type="entry name" value="ZPR1, A/B domain"/>
    <property type="match status" value="1"/>
</dbReference>
<sequence>MSISRVKNEAKPQEVMRVMRACYKSLDLHTFIMADFGLVIQNHIVFLRQCLLVTRRPNEWLLEQAGLLAFPENPSTVKLFASQLCKAAQNCRQKKGKITNGARQIPEVLEIIKLLETESSVSAESSPRTPSRSPPPGESLSRRAPSSSSLDGIMGLKAKSSHAVTESREILEIYSSQEAHCSQCEPPALPAPKLAAAISRPAATGQVTIYLDSSRRALVRVIDGQMHVAEMFTGPAGFAMGRFPGEIVEYSSEMPNLLLGITQSKKQPKKLKEQEAEEKEPPLALAIVETAVVRAYGKMWHKNTKSYGIRQKFLANKQIFTVRSKDGSMKQNALMAVADAALYRLNTSQLSEQAVKTWVGQQVKTEGEKSYFKLKPQVPGPPRKLVIRIENSKELLDTTLLKDAGAELEIPSLEFTIGSERRRHIDSIYNQIINAYENLEMHTQLLGEDSEEKAKIANVVTNLKALLDVERPFDLIIHDPRGLSEFNPSEKVRIEAPDEDR</sequence>
<dbReference type="Pfam" id="PF22794">
    <property type="entry name" value="jr-ZPR1"/>
    <property type="match status" value="1"/>
</dbReference>
<dbReference type="Proteomes" id="UP000654075">
    <property type="component" value="Unassembled WGS sequence"/>
</dbReference>
<protein>
    <recommendedName>
        <fullName evidence="2">ZPR1 jelly-roll domain-containing protein</fullName>
    </recommendedName>
</protein>
<keyword evidence="4" id="KW-1185">Reference proteome</keyword>
<evidence type="ECO:0000313" key="3">
    <source>
        <dbReference type="EMBL" id="CAE8583429.1"/>
    </source>
</evidence>
<dbReference type="InterPro" id="IPR056180">
    <property type="entry name" value="ZPR1_jr_dom"/>
</dbReference>
<dbReference type="OrthoDB" id="308464at2759"/>
<reference evidence="3" key="1">
    <citation type="submission" date="2021-02" db="EMBL/GenBank/DDBJ databases">
        <authorList>
            <person name="Dougan E. K."/>
            <person name="Rhodes N."/>
            <person name="Thang M."/>
            <person name="Chan C."/>
        </authorList>
    </citation>
    <scope>NUCLEOTIDE SEQUENCE</scope>
</reference>
<dbReference type="EMBL" id="CAJNNV010000726">
    <property type="protein sequence ID" value="CAE8583429.1"/>
    <property type="molecule type" value="Genomic_DNA"/>
</dbReference>
<dbReference type="AlphaFoldDB" id="A0A813D4R6"/>
<feature type="region of interest" description="Disordered" evidence="1">
    <location>
        <begin position="120"/>
        <end position="152"/>
    </location>
</feature>
<name>A0A813D4R6_POLGL</name>
<comment type="caution">
    <text evidence="3">The sequence shown here is derived from an EMBL/GenBank/DDBJ whole genome shotgun (WGS) entry which is preliminary data.</text>
</comment>
<dbReference type="InterPro" id="IPR042451">
    <property type="entry name" value="ZPR1_A/B_dom"/>
</dbReference>
<proteinExistence type="predicted"/>
<evidence type="ECO:0000259" key="2">
    <source>
        <dbReference type="Pfam" id="PF22794"/>
    </source>
</evidence>